<keyword evidence="3" id="KW-0119">Carbohydrate metabolism</keyword>
<evidence type="ECO:0000256" key="6">
    <source>
        <dbReference type="ARBA" id="ARBA00022801"/>
    </source>
</evidence>
<evidence type="ECO:0000313" key="12">
    <source>
        <dbReference type="EMBL" id="BCS23470.1"/>
    </source>
</evidence>
<dbReference type="KEGG" id="apuu:APUU_31695A"/>
<evidence type="ECO:0000256" key="11">
    <source>
        <dbReference type="SAM" id="MobiDB-lite"/>
    </source>
</evidence>
<dbReference type="Proteomes" id="UP000654913">
    <property type="component" value="Chromosome 3"/>
</dbReference>
<keyword evidence="4" id="KW-0479">Metal-binding</keyword>
<evidence type="ECO:0000256" key="4">
    <source>
        <dbReference type="ARBA" id="ARBA00022723"/>
    </source>
</evidence>
<evidence type="ECO:0000256" key="8">
    <source>
        <dbReference type="ARBA" id="ARBA00023157"/>
    </source>
</evidence>
<evidence type="ECO:0000256" key="2">
    <source>
        <dbReference type="ARBA" id="ARBA00022487"/>
    </source>
</evidence>
<dbReference type="GO" id="GO:0045493">
    <property type="term" value="P:xylan catabolic process"/>
    <property type="evidence" value="ECO:0007669"/>
    <property type="project" value="UniProtKB-KW"/>
</dbReference>
<comment type="catalytic activity">
    <reaction evidence="9">
        <text>feruloyl-polysaccharide + H2O = ferulate + polysaccharide.</text>
        <dbReference type="EC" id="3.1.1.73"/>
    </reaction>
</comment>
<dbReference type="GO" id="GO:0030600">
    <property type="term" value="F:feruloyl esterase activity"/>
    <property type="evidence" value="ECO:0007669"/>
    <property type="project" value="UniProtKB-EC"/>
</dbReference>
<dbReference type="GO" id="GO:0046872">
    <property type="term" value="F:metal ion binding"/>
    <property type="evidence" value="ECO:0007669"/>
    <property type="project" value="UniProtKB-KW"/>
</dbReference>
<evidence type="ECO:0000256" key="9">
    <source>
        <dbReference type="ARBA" id="ARBA00034075"/>
    </source>
</evidence>
<keyword evidence="7" id="KW-0106">Calcium</keyword>
<dbReference type="PANTHER" id="PTHR33938">
    <property type="entry name" value="FERULOYL ESTERASE B-RELATED"/>
    <property type="match status" value="1"/>
</dbReference>
<sequence length="529" mass="57639">MKLSSLVHILAALSRCSYAGLLQRDSQCTRLLHLYPETGPTQVHTANSIPTGGLNISSDDGSKATQNEIPICHVQGTLKYANGENGHVQPDTKGHATLTWEVFLPEQSEYNGRYLGIGNGGYAGIIDNYTMLTHLNEGYAVGGCDSGHHINENGKDGGHAAYMDDIAKVKAWIHDSIALTTTIARDSITAQYYSKPPKYSYYYGCSTGGGQAYSLAQFYPSLFDGIYAEGPGNYYTHLVLSFLWNQQHTAGEGFLDQDILDFMTDKVLDACDELDGVKDRVIENPLDCPFDIKSLQCSNNQTNENPCLAPAQVKAAQAIYSGAKDSRTGKTVYPGFSLGTETAWLDQQDTLFSTYGAPILRQLVFHNSSYDAVTDFNWGSDLDTVAKHASPLIDGISTNLTAFHSRGGKFITAQSWADPINAATWPMQHLSAIQQTMGQNAVSEFMRLFMIPGGGHCGPNPSYPQVPVKNDILGALVQWVEREEVPDGVRSSEPSDGSDVTRRLCPWPAQARLVGGDQDDWTDYQCAGS</sequence>
<dbReference type="RefSeq" id="XP_041555664.1">
    <property type="nucleotide sequence ID" value="XM_041702927.1"/>
</dbReference>
<evidence type="ECO:0000256" key="10">
    <source>
        <dbReference type="RuleBase" id="RU361238"/>
    </source>
</evidence>
<keyword evidence="2" id="KW-0719">Serine esterase</keyword>
<feature type="chain" id="PRO_5031607315" description="Carboxylic ester hydrolase" evidence="10">
    <location>
        <begin position="20"/>
        <end position="529"/>
    </location>
</feature>
<dbReference type="SUPFAM" id="SSF53474">
    <property type="entry name" value="alpha/beta-Hydrolases"/>
    <property type="match status" value="1"/>
</dbReference>
<protein>
    <recommendedName>
        <fullName evidence="10">Carboxylic ester hydrolase</fullName>
        <ecNumber evidence="10">3.1.1.-</ecNumber>
    </recommendedName>
</protein>
<keyword evidence="6 10" id="KW-0378">Hydrolase</keyword>
<dbReference type="InterPro" id="IPR011118">
    <property type="entry name" value="Tannase/feruloyl_esterase"/>
</dbReference>
<name>A0A7R8AND1_9EURO</name>
<evidence type="ECO:0000256" key="5">
    <source>
        <dbReference type="ARBA" id="ARBA00022729"/>
    </source>
</evidence>
<keyword evidence="3" id="KW-0624">Polysaccharide degradation</keyword>
<organism evidence="12 13">
    <name type="scientific">Aspergillus puulaauensis</name>
    <dbReference type="NCBI Taxonomy" id="1220207"/>
    <lineage>
        <taxon>Eukaryota</taxon>
        <taxon>Fungi</taxon>
        <taxon>Dikarya</taxon>
        <taxon>Ascomycota</taxon>
        <taxon>Pezizomycotina</taxon>
        <taxon>Eurotiomycetes</taxon>
        <taxon>Eurotiomycetidae</taxon>
        <taxon>Eurotiales</taxon>
        <taxon>Aspergillaceae</taxon>
        <taxon>Aspergillus</taxon>
    </lineage>
</organism>
<gene>
    <name evidence="12" type="ORF">APUU_31695A</name>
</gene>
<dbReference type="GeneID" id="64973475"/>
<dbReference type="InterPro" id="IPR029058">
    <property type="entry name" value="AB_hydrolase_fold"/>
</dbReference>
<dbReference type="EC" id="3.1.1.-" evidence="10"/>
<proteinExistence type="inferred from homology"/>
<dbReference type="AlphaFoldDB" id="A0A7R8AND1"/>
<reference evidence="12" key="1">
    <citation type="submission" date="2021-01" db="EMBL/GenBank/DDBJ databases">
        <authorList>
            <consortium name="Aspergillus puulaauensis MK2 genome sequencing consortium"/>
            <person name="Kazuki M."/>
            <person name="Futagami T."/>
        </authorList>
    </citation>
    <scope>NUCLEOTIDE SEQUENCE</scope>
    <source>
        <strain evidence="12">MK2</strain>
    </source>
</reference>
<dbReference type="Pfam" id="PF07519">
    <property type="entry name" value="Tannase"/>
    <property type="match status" value="1"/>
</dbReference>
<comment type="similarity">
    <text evidence="1 10">Belongs to the tannase family.</text>
</comment>
<feature type="signal peptide" evidence="10">
    <location>
        <begin position="1"/>
        <end position="19"/>
    </location>
</feature>
<dbReference type="EMBL" id="AP024445">
    <property type="protein sequence ID" value="BCS23470.1"/>
    <property type="molecule type" value="Genomic_DNA"/>
</dbReference>
<dbReference type="OrthoDB" id="3039123at2759"/>
<dbReference type="PANTHER" id="PTHR33938:SF15">
    <property type="entry name" value="FERULOYL ESTERASE B-RELATED"/>
    <property type="match status" value="1"/>
</dbReference>
<keyword evidence="5 10" id="KW-0732">Signal</keyword>
<evidence type="ECO:0000256" key="1">
    <source>
        <dbReference type="ARBA" id="ARBA00006249"/>
    </source>
</evidence>
<accession>A0A7R8AND1</accession>
<keyword evidence="3" id="KW-0858">Xylan degradation</keyword>
<feature type="region of interest" description="Disordered" evidence="11">
    <location>
        <begin position="484"/>
        <end position="503"/>
    </location>
</feature>
<evidence type="ECO:0000256" key="7">
    <source>
        <dbReference type="ARBA" id="ARBA00022837"/>
    </source>
</evidence>
<keyword evidence="13" id="KW-1185">Reference proteome</keyword>
<keyword evidence="8" id="KW-1015">Disulfide bond</keyword>
<reference evidence="12" key="2">
    <citation type="submission" date="2021-02" db="EMBL/GenBank/DDBJ databases">
        <title>Aspergillus puulaauensis MK2 genome sequence.</title>
        <authorList>
            <person name="Futagami T."/>
            <person name="Mori K."/>
            <person name="Kadooka C."/>
            <person name="Tanaka T."/>
        </authorList>
    </citation>
    <scope>NUCLEOTIDE SEQUENCE</scope>
    <source>
        <strain evidence="12">MK2</strain>
    </source>
</reference>
<evidence type="ECO:0000256" key="3">
    <source>
        <dbReference type="ARBA" id="ARBA00022651"/>
    </source>
</evidence>
<evidence type="ECO:0000313" key="13">
    <source>
        <dbReference type="Proteomes" id="UP000654913"/>
    </source>
</evidence>